<sequence length="447" mass="48616">MSVGNVLILALGAGLAAAAVPRSRCRSALAPLQFRNGSFQISIFEDLHFGENSWDAWGPQQDINSVRVLNSVLDAESPDLVVLNGDLITGENSFKENSTAYIDQIVQPLVTRGLPWASTYGNHDSDFNLSRADLLEHEQQYFPLALTHNMLAAEASIDEVGATNYYLPVYGSDCPEALVSNINSDKHADSVRILSSACIPKLLLWFFDSRGGNAYQQTNASGNHIGLENWVDERVVGWFEQTHGELHTEYRSTGSDQNLLIPSLVFVHIPPMVAYAMQNNAPGGIDPNRDPGINDDVPLAQQGQGWCADGTDSGGSCYAAQDEPFMRAVSSVGNGKGVVAMFSGHDHGDTWFRTWAEGEELPGVDVVGTGVHMCFGQHSGYGGYGTWTRGARQIRIDERDIASVSSTDRPPISTWIRLETGDVVGNVRLNATYGEDEYPATPNTYSK</sequence>
<organism evidence="3 4">
    <name type="scientific">Ophiostoma piceae (strain UAMH 11346)</name>
    <name type="common">Sap stain fungus</name>
    <dbReference type="NCBI Taxonomy" id="1262450"/>
    <lineage>
        <taxon>Eukaryota</taxon>
        <taxon>Fungi</taxon>
        <taxon>Dikarya</taxon>
        <taxon>Ascomycota</taxon>
        <taxon>Pezizomycotina</taxon>
        <taxon>Sordariomycetes</taxon>
        <taxon>Sordariomycetidae</taxon>
        <taxon>Ophiostomatales</taxon>
        <taxon>Ophiostomataceae</taxon>
        <taxon>Ophiostoma</taxon>
    </lineage>
</organism>
<dbReference type="HOGENOM" id="CLU_019692_1_1_1"/>
<gene>
    <name evidence="3" type="ORF">F503_02822</name>
</gene>
<dbReference type="eggNOG" id="KOG1432">
    <property type="taxonomic scope" value="Eukaryota"/>
</dbReference>
<dbReference type="Gene3D" id="3.60.21.10">
    <property type="match status" value="1"/>
</dbReference>
<dbReference type="OMA" id="TYWVPVY"/>
<feature type="signal peptide" evidence="1">
    <location>
        <begin position="1"/>
        <end position="18"/>
    </location>
</feature>
<evidence type="ECO:0000256" key="1">
    <source>
        <dbReference type="SAM" id="SignalP"/>
    </source>
</evidence>
<dbReference type="SUPFAM" id="SSF56300">
    <property type="entry name" value="Metallo-dependent phosphatases"/>
    <property type="match status" value="1"/>
</dbReference>
<accession>S3CI11</accession>
<dbReference type="Pfam" id="PF00149">
    <property type="entry name" value="Metallophos"/>
    <property type="match status" value="1"/>
</dbReference>
<dbReference type="AlphaFoldDB" id="S3CI11"/>
<dbReference type="VEuPathDB" id="FungiDB:F503_02822"/>
<keyword evidence="4" id="KW-1185">Reference proteome</keyword>
<evidence type="ECO:0000313" key="4">
    <source>
        <dbReference type="Proteomes" id="UP000016923"/>
    </source>
</evidence>
<proteinExistence type="predicted"/>
<dbReference type="Proteomes" id="UP000016923">
    <property type="component" value="Unassembled WGS sequence"/>
</dbReference>
<dbReference type="EMBL" id="KE148154">
    <property type="protein sequence ID" value="EPE05993.1"/>
    <property type="molecule type" value="Genomic_DNA"/>
</dbReference>
<dbReference type="GO" id="GO:0016788">
    <property type="term" value="F:hydrolase activity, acting on ester bonds"/>
    <property type="evidence" value="ECO:0007669"/>
    <property type="project" value="TreeGrafter"/>
</dbReference>
<dbReference type="STRING" id="1262450.S3CI11"/>
<dbReference type="PANTHER" id="PTHR32440">
    <property type="entry name" value="PHOSPHATASE DCR2-RELATED-RELATED"/>
    <property type="match status" value="1"/>
</dbReference>
<feature type="chain" id="PRO_5004518744" evidence="1">
    <location>
        <begin position="19"/>
        <end position="447"/>
    </location>
</feature>
<feature type="domain" description="Calcineurin-like phosphoesterase" evidence="2">
    <location>
        <begin position="46"/>
        <end position="184"/>
    </location>
</feature>
<dbReference type="PANTHER" id="PTHR32440:SF11">
    <property type="entry name" value="METALLOPHOSPHOESTERASE DOMAIN-CONTAINING PROTEIN"/>
    <property type="match status" value="1"/>
</dbReference>
<name>S3CI11_OPHP1</name>
<dbReference type="InterPro" id="IPR004843">
    <property type="entry name" value="Calcineurin-like_PHP"/>
</dbReference>
<keyword evidence="1" id="KW-0732">Signal</keyword>
<dbReference type="CDD" id="cd07383">
    <property type="entry name" value="MPP_Dcr2"/>
    <property type="match status" value="1"/>
</dbReference>
<dbReference type="InterPro" id="IPR029052">
    <property type="entry name" value="Metallo-depent_PP-like"/>
</dbReference>
<evidence type="ECO:0000313" key="3">
    <source>
        <dbReference type="EMBL" id="EPE05993.1"/>
    </source>
</evidence>
<evidence type="ECO:0000259" key="2">
    <source>
        <dbReference type="Pfam" id="PF00149"/>
    </source>
</evidence>
<dbReference type="OrthoDB" id="783096at2759"/>
<protein>
    <submittedName>
        <fullName evidence="3">Calcineurin-like phosphoesterase</fullName>
    </submittedName>
</protein>
<dbReference type="GO" id="GO:0005737">
    <property type="term" value="C:cytoplasm"/>
    <property type="evidence" value="ECO:0007669"/>
    <property type="project" value="TreeGrafter"/>
</dbReference>
<reference evidence="3 4" key="1">
    <citation type="journal article" date="2013" name="BMC Genomics">
        <title>The genome and transcriptome of the pine saprophyte Ophiostoma piceae, and a comparison with the bark beetle-associated pine pathogen Grosmannia clavigera.</title>
        <authorList>
            <person name="Haridas S."/>
            <person name="Wang Y."/>
            <person name="Lim L."/>
            <person name="Massoumi Alamouti S."/>
            <person name="Jackman S."/>
            <person name="Docking R."/>
            <person name="Robertson G."/>
            <person name="Birol I."/>
            <person name="Bohlmann J."/>
            <person name="Breuil C."/>
        </authorList>
    </citation>
    <scope>NUCLEOTIDE SEQUENCE [LARGE SCALE GENOMIC DNA]</scope>
    <source>
        <strain evidence="3 4">UAMH 11346</strain>
    </source>
</reference>